<accession>A0ABX8H197</accession>
<proteinExistence type="predicted"/>
<keyword evidence="3" id="KW-1185">Reference proteome</keyword>
<dbReference type="InterPro" id="IPR048020">
    <property type="entry name" value="Transpos_IS3"/>
</dbReference>
<dbReference type="InterPro" id="IPR036397">
    <property type="entry name" value="RNaseH_sf"/>
</dbReference>
<organism evidence="2 3">
    <name type="scientific">Flammeovirga kamogawensis</name>
    <dbReference type="NCBI Taxonomy" id="373891"/>
    <lineage>
        <taxon>Bacteria</taxon>
        <taxon>Pseudomonadati</taxon>
        <taxon>Bacteroidota</taxon>
        <taxon>Cytophagia</taxon>
        <taxon>Cytophagales</taxon>
        <taxon>Flammeovirgaceae</taxon>
        <taxon>Flammeovirga</taxon>
    </lineage>
</organism>
<dbReference type="InterPro" id="IPR050900">
    <property type="entry name" value="Transposase_IS3/IS150/IS904"/>
</dbReference>
<sequence>MCKLLCICRSSYYDWLNRKESKRTISDRNISNEIKAVYKESKGRFGSPKVTKILNNNGFHVSRPKVARMMKREGLRSIISRKFKVQTTLSDHDFRISPNLLDRNFNPHLPSKAWVSDITYLWTSNGWTYLTIIMDLFDRQIIGWSISDTMTMDETVNRAWKMAILNRKPSHGLIFHSDRGVQYASKSFRRILNNHNVVQSMSRKGNCWDNAVAENFFKILKYEYTNHVSFQNLFHVKLEVAEYIEIWYNRKRPHSKLGYVSPNFYYNYKKFKVA</sequence>
<dbReference type="NCBIfam" id="NF033516">
    <property type="entry name" value="transpos_IS3"/>
    <property type="match status" value="1"/>
</dbReference>
<evidence type="ECO:0000313" key="3">
    <source>
        <dbReference type="Proteomes" id="UP000682802"/>
    </source>
</evidence>
<dbReference type="Gene3D" id="3.30.420.10">
    <property type="entry name" value="Ribonuclease H-like superfamily/Ribonuclease H"/>
    <property type="match status" value="1"/>
</dbReference>
<dbReference type="InterPro" id="IPR001584">
    <property type="entry name" value="Integrase_cat-core"/>
</dbReference>
<dbReference type="PANTHER" id="PTHR46889:SF4">
    <property type="entry name" value="TRANSPOSASE INSO FOR INSERTION SEQUENCE ELEMENT IS911B-RELATED"/>
    <property type="match status" value="1"/>
</dbReference>
<dbReference type="Proteomes" id="UP000682802">
    <property type="component" value="Chromosome 1"/>
</dbReference>
<dbReference type="InterPro" id="IPR025948">
    <property type="entry name" value="HTH-like_dom"/>
</dbReference>
<gene>
    <name evidence="2" type="ORF">KM029_13945</name>
</gene>
<dbReference type="InterPro" id="IPR012337">
    <property type="entry name" value="RNaseH-like_sf"/>
</dbReference>
<dbReference type="Pfam" id="PF00665">
    <property type="entry name" value="rve"/>
    <property type="match status" value="1"/>
</dbReference>
<feature type="domain" description="Integrase catalytic" evidence="1">
    <location>
        <begin position="106"/>
        <end position="269"/>
    </location>
</feature>
<dbReference type="PANTHER" id="PTHR46889">
    <property type="entry name" value="TRANSPOSASE INSF FOR INSERTION SEQUENCE IS3B-RELATED"/>
    <property type="match status" value="1"/>
</dbReference>
<reference evidence="2 3" key="1">
    <citation type="submission" date="2021-05" db="EMBL/GenBank/DDBJ databases">
        <title>Comparative genomic studies on the polysaccharide-degrading batcterial strains of the Flammeovirga genus.</title>
        <authorList>
            <person name="Zewei F."/>
            <person name="Zheng Z."/>
            <person name="Yu L."/>
            <person name="Ruyue G."/>
            <person name="Yanhong M."/>
            <person name="Yuanyuan C."/>
            <person name="Jingyan G."/>
            <person name="Wenjun H."/>
        </authorList>
    </citation>
    <scope>NUCLEOTIDE SEQUENCE [LARGE SCALE GENOMIC DNA]</scope>
    <source>
        <strain evidence="2 3">YS10</strain>
    </source>
</reference>
<evidence type="ECO:0000259" key="1">
    <source>
        <dbReference type="PROSITE" id="PS50994"/>
    </source>
</evidence>
<dbReference type="EMBL" id="CP076128">
    <property type="protein sequence ID" value="QWG09216.1"/>
    <property type="molecule type" value="Genomic_DNA"/>
</dbReference>
<protein>
    <submittedName>
        <fullName evidence="2">IS3 family transposase</fullName>
    </submittedName>
</protein>
<dbReference type="Pfam" id="PF13333">
    <property type="entry name" value="rve_2"/>
    <property type="match status" value="1"/>
</dbReference>
<dbReference type="PROSITE" id="PS50994">
    <property type="entry name" value="INTEGRASE"/>
    <property type="match status" value="1"/>
</dbReference>
<evidence type="ECO:0000313" key="2">
    <source>
        <dbReference type="EMBL" id="QWG09216.1"/>
    </source>
</evidence>
<dbReference type="SUPFAM" id="SSF53098">
    <property type="entry name" value="Ribonuclease H-like"/>
    <property type="match status" value="1"/>
</dbReference>
<name>A0ABX8H197_9BACT</name>
<dbReference type="Pfam" id="PF13276">
    <property type="entry name" value="HTH_21"/>
    <property type="match status" value="1"/>
</dbReference>
<dbReference type="RefSeq" id="WP_144073847.1">
    <property type="nucleotide sequence ID" value="NZ_CP076128.1"/>
</dbReference>